<evidence type="ECO:0000313" key="1">
    <source>
        <dbReference type="EMBL" id="KAF2622771.1"/>
    </source>
</evidence>
<gene>
    <name evidence="1" type="ORF">BU25DRAFT_351678</name>
</gene>
<name>A0ACB6RLL4_9PLEO</name>
<reference evidence="1" key="1">
    <citation type="journal article" date="2020" name="Stud. Mycol.">
        <title>101 Dothideomycetes genomes: a test case for predicting lifestyles and emergence of pathogens.</title>
        <authorList>
            <person name="Haridas S."/>
            <person name="Albert R."/>
            <person name="Binder M."/>
            <person name="Bloem J."/>
            <person name="Labutti K."/>
            <person name="Salamov A."/>
            <person name="Andreopoulos B."/>
            <person name="Baker S."/>
            <person name="Barry K."/>
            <person name="Bills G."/>
            <person name="Bluhm B."/>
            <person name="Cannon C."/>
            <person name="Castanera R."/>
            <person name="Culley D."/>
            <person name="Daum C."/>
            <person name="Ezra D."/>
            <person name="Gonzalez J."/>
            <person name="Henrissat B."/>
            <person name="Kuo A."/>
            <person name="Liang C."/>
            <person name="Lipzen A."/>
            <person name="Lutzoni F."/>
            <person name="Magnuson J."/>
            <person name="Mondo S."/>
            <person name="Nolan M."/>
            <person name="Ohm R."/>
            <person name="Pangilinan J."/>
            <person name="Park H.-J."/>
            <person name="Ramirez L."/>
            <person name="Alfaro M."/>
            <person name="Sun H."/>
            <person name="Tritt A."/>
            <person name="Yoshinaga Y."/>
            <person name="Zwiers L.-H."/>
            <person name="Turgeon B."/>
            <person name="Goodwin S."/>
            <person name="Spatafora J."/>
            <person name="Crous P."/>
            <person name="Grigoriev I."/>
        </authorList>
    </citation>
    <scope>NUCLEOTIDE SEQUENCE</scope>
    <source>
        <strain evidence="1">CBS 525.71</strain>
    </source>
</reference>
<proteinExistence type="predicted"/>
<organism evidence="1 2">
    <name type="scientific">Macroventuria anomochaeta</name>
    <dbReference type="NCBI Taxonomy" id="301207"/>
    <lineage>
        <taxon>Eukaryota</taxon>
        <taxon>Fungi</taxon>
        <taxon>Dikarya</taxon>
        <taxon>Ascomycota</taxon>
        <taxon>Pezizomycotina</taxon>
        <taxon>Dothideomycetes</taxon>
        <taxon>Pleosporomycetidae</taxon>
        <taxon>Pleosporales</taxon>
        <taxon>Pleosporineae</taxon>
        <taxon>Didymellaceae</taxon>
        <taxon>Macroventuria</taxon>
    </lineage>
</organism>
<dbReference type="EMBL" id="MU006742">
    <property type="protein sequence ID" value="KAF2622771.1"/>
    <property type="molecule type" value="Genomic_DNA"/>
</dbReference>
<dbReference type="Proteomes" id="UP000799754">
    <property type="component" value="Unassembled WGS sequence"/>
</dbReference>
<evidence type="ECO:0000313" key="2">
    <source>
        <dbReference type="Proteomes" id="UP000799754"/>
    </source>
</evidence>
<sequence>MAPLNDLQTAFLASLPTFDSTNTSFHAASCHCGAIQYTVTLSPPLPLQKVGSCNCTICTKNGYLLLYPRRQDVVIHQGEEALKSHSFGQKQLLHRFCGACGSSVWHDPRLKTLGEEMPDLLGLNVRMLKGVKLEELDIVAFDGYGNYPFIGDSAHLQEVTTP</sequence>
<protein>
    <submittedName>
        <fullName evidence="1">Uncharacterized protein</fullName>
    </submittedName>
</protein>
<keyword evidence="2" id="KW-1185">Reference proteome</keyword>
<accession>A0ACB6RLL4</accession>
<comment type="caution">
    <text evidence="1">The sequence shown here is derived from an EMBL/GenBank/DDBJ whole genome shotgun (WGS) entry which is preliminary data.</text>
</comment>